<organism evidence="2 3">
    <name type="scientific">Brachionus plicatilis</name>
    <name type="common">Marine rotifer</name>
    <name type="synonym">Brachionus muelleri</name>
    <dbReference type="NCBI Taxonomy" id="10195"/>
    <lineage>
        <taxon>Eukaryota</taxon>
        <taxon>Metazoa</taxon>
        <taxon>Spiralia</taxon>
        <taxon>Gnathifera</taxon>
        <taxon>Rotifera</taxon>
        <taxon>Eurotatoria</taxon>
        <taxon>Monogononta</taxon>
        <taxon>Pseudotrocha</taxon>
        <taxon>Ploima</taxon>
        <taxon>Brachionidae</taxon>
        <taxon>Brachionus</taxon>
    </lineage>
</organism>
<feature type="chain" id="PRO_5018047200" evidence="1">
    <location>
        <begin position="24"/>
        <end position="409"/>
    </location>
</feature>
<evidence type="ECO:0000256" key="1">
    <source>
        <dbReference type="SAM" id="SignalP"/>
    </source>
</evidence>
<evidence type="ECO:0000313" key="3">
    <source>
        <dbReference type="Proteomes" id="UP000276133"/>
    </source>
</evidence>
<proteinExistence type="predicted"/>
<keyword evidence="1" id="KW-0732">Signal</keyword>
<protein>
    <submittedName>
        <fullName evidence="2">Uncharacterized protein</fullName>
    </submittedName>
</protein>
<reference evidence="2 3" key="1">
    <citation type="journal article" date="2018" name="Sci. Rep.">
        <title>Genomic signatures of local adaptation to the degree of environmental predictability in rotifers.</title>
        <authorList>
            <person name="Franch-Gras L."/>
            <person name="Hahn C."/>
            <person name="Garcia-Roger E.M."/>
            <person name="Carmona M.J."/>
            <person name="Serra M."/>
            <person name="Gomez A."/>
        </authorList>
    </citation>
    <scope>NUCLEOTIDE SEQUENCE [LARGE SCALE GENOMIC DNA]</scope>
    <source>
        <strain evidence="2">HYR1</strain>
    </source>
</reference>
<dbReference type="AlphaFoldDB" id="A0A3M7PJD9"/>
<keyword evidence="3" id="KW-1185">Reference proteome</keyword>
<gene>
    <name evidence="2" type="ORF">BpHYR1_050633</name>
</gene>
<evidence type="ECO:0000313" key="2">
    <source>
        <dbReference type="EMBL" id="RMZ99226.1"/>
    </source>
</evidence>
<sequence length="409" mass="48708">MTRCVHFGLTIFSLTRFLVPVLFDIPRFETFLLDLKNILNEEWIKIFLLKREKEIVQLKTKNISGLTAKYGISSEENTEKQRCRFCLALNPNSSQHMIQHNDLSPEEWILFDKDNTAVSNIQIRDTSLNQLKSIDMNSDELSKSLLKMNISGQIKSEYNKNEFFYVWKVQDVLPSQTELFKESYIIKIDNEWKEFFNGEQKHTFSQITTLSDEYILRREDDVIFKLNSNQFYNCDEEEIKYEGEWVCDRNKQNPCVECSVEIEKMVFQCDHLANQIDDLNELNELNEKRLWKAKINFDSTYFKRRDIDTWEEYCNEKITDTFKFISFDKNDDLIIQRNSREFPDYLRFTNRDVFIGAVRDYIYTPLYTGFWQKEIINDNSSVLNPSDANFQFLDLTDLTDILDGSFQLL</sequence>
<dbReference type="EMBL" id="REGN01010350">
    <property type="protein sequence ID" value="RMZ99226.1"/>
    <property type="molecule type" value="Genomic_DNA"/>
</dbReference>
<feature type="signal peptide" evidence="1">
    <location>
        <begin position="1"/>
        <end position="23"/>
    </location>
</feature>
<dbReference type="Proteomes" id="UP000276133">
    <property type="component" value="Unassembled WGS sequence"/>
</dbReference>
<name>A0A3M7PJD9_BRAPC</name>
<accession>A0A3M7PJD9</accession>
<comment type="caution">
    <text evidence="2">The sequence shown here is derived from an EMBL/GenBank/DDBJ whole genome shotgun (WGS) entry which is preliminary data.</text>
</comment>